<evidence type="ECO:0000259" key="7">
    <source>
        <dbReference type="PROSITE" id="PS50850"/>
    </source>
</evidence>
<dbReference type="PANTHER" id="PTHR23501">
    <property type="entry name" value="MAJOR FACILITATOR SUPERFAMILY"/>
    <property type="match status" value="1"/>
</dbReference>
<keyword evidence="3 6" id="KW-1133">Transmembrane helix</keyword>
<comment type="caution">
    <text evidence="8">The sequence shown here is derived from an EMBL/GenBank/DDBJ whole genome shotgun (WGS) entry which is preliminary data.</text>
</comment>
<keyword evidence="4 6" id="KW-0472">Membrane</keyword>
<feature type="transmembrane region" description="Helical" evidence="6">
    <location>
        <begin position="85"/>
        <end position="111"/>
    </location>
</feature>
<gene>
    <name evidence="8" type="ORF">SLS59_003624</name>
</gene>
<feature type="transmembrane region" description="Helical" evidence="6">
    <location>
        <begin position="280"/>
        <end position="309"/>
    </location>
</feature>
<evidence type="ECO:0000256" key="5">
    <source>
        <dbReference type="SAM" id="MobiDB-lite"/>
    </source>
</evidence>
<feature type="transmembrane region" description="Helical" evidence="6">
    <location>
        <begin position="464"/>
        <end position="489"/>
    </location>
</feature>
<dbReference type="Proteomes" id="UP001521222">
    <property type="component" value="Unassembled WGS sequence"/>
</dbReference>
<dbReference type="InterPro" id="IPR036259">
    <property type="entry name" value="MFS_trans_sf"/>
</dbReference>
<dbReference type="PANTHER" id="PTHR23501:SF39">
    <property type="entry name" value="MULTIDRUG TRANSPORTER, PUTATIVE (AFU_ORTHOLOGUE AFUA_1G05010)-RELATED"/>
    <property type="match status" value="1"/>
</dbReference>
<feature type="transmembrane region" description="Helical" evidence="6">
    <location>
        <begin position="436"/>
        <end position="458"/>
    </location>
</feature>
<dbReference type="InterPro" id="IPR020846">
    <property type="entry name" value="MFS_dom"/>
</dbReference>
<evidence type="ECO:0000313" key="8">
    <source>
        <dbReference type="EMBL" id="KAL1604432.1"/>
    </source>
</evidence>
<accession>A0ABR3RJB3</accession>
<dbReference type="Gene3D" id="1.20.1720.10">
    <property type="entry name" value="Multidrug resistance protein D"/>
    <property type="match status" value="1"/>
</dbReference>
<feature type="region of interest" description="Disordered" evidence="5">
    <location>
        <begin position="644"/>
        <end position="665"/>
    </location>
</feature>
<evidence type="ECO:0000256" key="6">
    <source>
        <dbReference type="SAM" id="Phobius"/>
    </source>
</evidence>
<feature type="transmembrane region" description="Helical" evidence="6">
    <location>
        <begin position="371"/>
        <end position="395"/>
    </location>
</feature>
<dbReference type="PROSITE" id="PS50850">
    <property type="entry name" value="MFS"/>
    <property type="match status" value="1"/>
</dbReference>
<keyword evidence="2 6" id="KW-0812">Transmembrane</keyword>
<feature type="compositionally biased region" description="Polar residues" evidence="5">
    <location>
        <begin position="55"/>
        <end position="68"/>
    </location>
</feature>
<feature type="region of interest" description="Disordered" evidence="5">
    <location>
        <begin position="15"/>
        <end position="75"/>
    </location>
</feature>
<dbReference type="InterPro" id="IPR011701">
    <property type="entry name" value="MFS"/>
</dbReference>
<protein>
    <recommendedName>
        <fullName evidence="7">Major facilitator superfamily (MFS) profile domain-containing protein</fullName>
    </recommendedName>
</protein>
<feature type="transmembrane region" description="Helical" evidence="6">
    <location>
        <begin position="123"/>
        <end position="143"/>
    </location>
</feature>
<feature type="transmembrane region" description="Helical" evidence="6">
    <location>
        <begin position="410"/>
        <end position="429"/>
    </location>
</feature>
<reference evidence="8 9" key="1">
    <citation type="submission" date="2024-02" db="EMBL/GenBank/DDBJ databases">
        <title>De novo assembly and annotation of 12 fungi associated with fruit tree decline syndrome in Ontario, Canada.</title>
        <authorList>
            <person name="Sulman M."/>
            <person name="Ellouze W."/>
            <person name="Ilyukhin E."/>
        </authorList>
    </citation>
    <scope>NUCLEOTIDE SEQUENCE [LARGE SCALE GENOMIC DNA]</scope>
    <source>
        <strain evidence="8 9">M97-236</strain>
    </source>
</reference>
<feature type="transmembrane region" description="Helical" evidence="6">
    <location>
        <begin position="501"/>
        <end position="521"/>
    </location>
</feature>
<feature type="transmembrane region" description="Helical" evidence="6">
    <location>
        <begin position="155"/>
        <end position="175"/>
    </location>
</feature>
<evidence type="ECO:0000256" key="3">
    <source>
        <dbReference type="ARBA" id="ARBA00022989"/>
    </source>
</evidence>
<feature type="transmembrane region" description="Helical" evidence="6">
    <location>
        <begin position="236"/>
        <end position="259"/>
    </location>
</feature>
<evidence type="ECO:0000256" key="1">
    <source>
        <dbReference type="ARBA" id="ARBA00004141"/>
    </source>
</evidence>
<feature type="domain" description="Major facilitator superfamily (MFS) profile" evidence="7">
    <location>
        <begin position="85"/>
        <end position="577"/>
    </location>
</feature>
<evidence type="ECO:0000256" key="4">
    <source>
        <dbReference type="ARBA" id="ARBA00023136"/>
    </source>
</evidence>
<feature type="transmembrane region" description="Helical" evidence="6">
    <location>
        <begin position="563"/>
        <end position="589"/>
    </location>
</feature>
<evidence type="ECO:0000313" key="9">
    <source>
        <dbReference type="Proteomes" id="UP001521222"/>
    </source>
</evidence>
<comment type="subcellular location">
    <subcellularLocation>
        <location evidence="1">Membrane</location>
        <topology evidence="1">Multi-pass membrane protein</topology>
    </subcellularLocation>
</comment>
<evidence type="ECO:0000256" key="2">
    <source>
        <dbReference type="ARBA" id="ARBA00022692"/>
    </source>
</evidence>
<keyword evidence="9" id="KW-1185">Reference proteome</keyword>
<dbReference type="Pfam" id="PF07690">
    <property type="entry name" value="MFS_1"/>
    <property type="match status" value="1"/>
</dbReference>
<dbReference type="EMBL" id="JAKIXB020000010">
    <property type="protein sequence ID" value="KAL1604432.1"/>
    <property type="molecule type" value="Genomic_DNA"/>
</dbReference>
<proteinExistence type="predicted"/>
<sequence length="665" mass="71954">MAIWLYRQARGAIREHRAKKPVPTTEDSHLVPEPLSPHNPHKRYDSENDVELSSPRASHSLTGHPTETAQEKQETRQRNITQWKLLIGLILPNFLAAVDVTIVAPAIPLISSDFNRLSGSFNWIVAAYTLTFTTFVPVSGQFAEAFGRHSTLHFQMFWIMIGSALCASAQTWGMLLVGRALQGLGAAGIMNLSRIILSDNGATLAQISRNNSTLSLISGISYGVGPVVGGYLADASWRYCFVLPVGLAALSHILIVVLMRKELVKGHSARLASTKTSRRTNYLAGLLSIDWPGILLFILGVGLIILALQWGGTQYAWSSAATIAPFVLGGFLVIAFFTHEYLLGPGRFTARLLPRQVPMIPSTLFRKKDTFLLMIINFSAGISLVSAFYFISYYWQLAEGYSSSKAGVQLLYYTPGLGVGVYLAMYMCNVRPAQTFFPLFIGSIVEGVGLAVLTYAVSIRHGTLVSVFLAISGAGTGLRFMPVVLHAAGIWSTRVPAMQSLLSFMLPLGETIGISMMGAVFTNKLSHYSSGISGYGGAGNLATLDGLSGPVKEAVQNAAAKSVMWALITVLPFVGLSIIASAFLGNVWIGVVPEDGKKEQVDQQATKGYVMYGVYLLAFFKGSVAAHKEELEVNAGDERFRQKVPDEESAGVAAPRSAHIRHESL</sequence>
<name>A0ABR3RJB3_9PLEO</name>
<feature type="transmembrane region" description="Helical" evidence="6">
    <location>
        <begin position="315"/>
        <end position="337"/>
    </location>
</feature>
<organism evidence="8 9">
    <name type="scientific">Nothophoma quercina</name>
    <dbReference type="NCBI Taxonomy" id="749835"/>
    <lineage>
        <taxon>Eukaryota</taxon>
        <taxon>Fungi</taxon>
        <taxon>Dikarya</taxon>
        <taxon>Ascomycota</taxon>
        <taxon>Pezizomycotina</taxon>
        <taxon>Dothideomycetes</taxon>
        <taxon>Pleosporomycetidae</taxon>
        <taxon>Pleosporales</taxon>
        <taxon>Pleosporineae</taxon>
        <taxon>Didymellaceae</taxon>
        <taxon>Nothophoma</taxon>
    </lineage>
</organism>
<dbReference type="SUPFAM" id="SSF103473">
    <property type="entry name" value="MFS general substrate transporter"/>
    <property type="match status" value="1"/>
</dbReference>